<evidence type="ECO:0000256" key="1">
    <source>
        <dbReference type="SAM" id="SignalP"/>
    </source>
</evidence>
<dbReference type="AlphaFoldDB" id="A0A4U8YQJ2"/>
<dbReference type="EMBL" id="CAADHO010000007">
    <property type="protein sequence ID" value="VFQ46121.1"/>
    <property type="molecule type" value="Genomic_DNA"/>
</dbReference>
<keyword evidence="3" id="KW-1185">Reference proteome</keyword>
<feature type="signal peptide" evidence="1">
    <location>
        <begin position="1"/>
        <end position="24"/>
    </location>
</feature>
<gene>
    <name evidence="2" type="ORF">MSL71_37840</name>
</gene>
<evidence type="ECO:0000313" key="3">
    <source>
        <dbReference type="Proteomes" id="UP000507962"/>
    </source>
</evidence>
<name>A0A4U8YQJ2_9BACT</name>
<proteinExistence type="predicted"/>
<reference evidence="2 3" key="1">
    <citation type="submission" date="2019-03" db="EMBL/GenBank/DDBJ databases">
        <authorList>
            <person name="Nijsse B."/>
        </authorList>
    </citation>
    <scope>NUCLEOTIDE SEQUENCE [LARGE SCALE GENOMIC DNA]</scope>
    <source>
        <strain evidence="2">Desulfoluna butyratoxydans MSL71</strain>
    </source>
</reference>
<dbReference type="RefSeq" id="WP_180143437.1">
    <property type="nucleotide sequence ID" value="NZ_CAADHO010000007.1"/>
</dbReference>
<feature type="chain" id="PRO_5020916220" description="PBP domain-containing protein" evidence="1">
    <location>
        <begin position="25"/>
        <end position="144"/>
    </location>
</feature>
<evidence type="ECO:0000313" key="2">
    <source>
        <dbReference type="EMBL" id="VFQ46121.1"/>
    </source>
</evidence>
<dbReference type="SUPFAM" id="SSF53850">
    <property type="entry name" value="Periplasmic binding protein-like II"/>
    <property type="match status" value="1"/>
</dbReference>
<sequence length="144" mass="16180">MMRMVLRCMLVASILCLVAGSVSAEQLRVIGNRSVPVASLEQREIRNIYLGKKKVWENGMRVQFVILGKGDTQDAFLNKYLKKNHSTFTRYWKKKVFTGGGQAPKSFDKERDLVEYVEKTKGAIGFVSSGAATDQVKILSEMTI</sequence>
<protein>
    <recommendedName>
        <fullName evidence="4">PBP domain-containing protein</fullName>
    </recommendedName>
</protein>
<dbReference type="Proteomes" id="UP000507962">
    <property type="component" value="Unassembled WGS sequence"/>
</dbReference>
<organism evidence="2 3">
    <name type="scientific">Desulfoluna butyratoxydans</name>
    <dbReference type="NCBI Taxonomy" id="231438"/>
    <lineage>
        <taxon>Bacteria</taxon>
        <taxon>Pseudomonadati</taxon>
        <taxon>Thermodesulfobacteriota</taxon>
        <taxon>Desulfobacteria</taxon>
        <taxon>Desulfobacterales</taxon>
        <taxon>Desulfolunaceae</taxon>
        <taxon>Desulfoluna</taxon>
    </lineage>
</organism>
<accession>A0A4U8YQJ2</accession>
<keyword evidence="1" id="KW-0732">Signal</keyword>
<dbReference type="Gene3D" id="3.40.190.10">
    <property type="entry name" value="Periplasmic binding protein-like II"/>
    <property type="match status" value="1"/>
</dbReference>
<evidence type="ECO:0008006" key="4">
    <source>
        <dbReference type="Google" id="ProtNLM"/>
    </source>
</evidence>